<dbReference type="PANTHER" id="PTHR10252:SF8">
    <property type="entry name" value="NUCLEAR TRANSCRIPTION FACTOR Y SUBUNIT GAMMA"/>
    <property type="match status" value="1"/>
</dbReference>
<evidence type="ECO:0000256" key="4">
    <source>
        <dbReference type="ARBA" id="ARBA00023163"/>
    </source>
</evidence>
<dbReference type="Proteomes" id="UP000035681">
    <property type="component" value="Unplaced"/>
</dbReference>
<evidence type="ECO:0000256" key="5">
    <source>
        <dbReference type="ARBA" id="ARBA00023242"/>
    </source>
</evidence>
<dbReference type="AlphaFoldDB" id="A0A0K0DYS4"/>
<dbReference type="SUPFAM" id="SSF47113">
    <property type="entry name" value="Histone-fold"/>
    <property type="match status" value="1"/>
</dbReference>
<feature type="region of interest" description="Disordered" evidence="7">
    <location>
        <begin position="138"/>
        <end position="163"/>
    </location>
</feature>
<keyword evidence="5" id="KW-0539">Nucleus</keyword>
<organism evidence="10">
    <name type="scientific">Strongyloides stercoralis</name>
    <name type="common">Threadworm</name>
    <dbReference type="NCBI Taxonomy" id="6248"/>
    <lineage>
        <taxon>Eukaryota</taxon>
        <taxon>Metazoa</taxon>
        <taxon>Ecdysozoa</taxon>
        <taxon>Nematoda</taxon>
        <taxon>Chromadorea</taxon>
        <taxon>Rhabditida</taxon>
        <taxon>Tylenchina</taxon>
        <taxon>Panagrolaimomorpha</taxon>
        <taxon>Strongyloidoidea</taxon>
        <taxon>Strongyloididae</taxon>
        <taxon>Strongyloides</taxon>
    </lineage>
</organism>
<dbReference type="CDD" id="cd22908">
    <property type="entry name" value="HFD_NFYC-like"/>
    <property type="match status" value="1"/>
</dbReference>
<dbReference type="WBParaSite" id="TCONS_00009179.p1">
    <property type="protein sequence ID" value="TCONS_00009179.p1"/>
    <property type="gene ID" value="XLOC_007019"/>
</dbReference>
<feature type="domain" description="Transcription factor CBF/NF-Y/archaeal histone" evidence="8">
    <location>
        <begin position="54"/>
        <end position="118"/>
    </location>
</feature>
<dbReference type="STRING" id="6248.A0A0K0DYS4"/>
<evidence type="ECO:0000313" key="11">
    <source>
        <dbReference type="WBParaSite" id="TCONS_00009179.p1"/>
    </source>
</evidence>
<dbReference type="InterPro" id="IPR003958">
    <property type="entry name" value="CBFA_NFYB_domain"/>
</dbReference>
<evidence type="ECO:0000313" key="10">
    <source>
        <dbReference type="WBParaSite" id="SSTP_0000239000.1"/>
    </source>
</evidence>
<protein>
    <submittedName>
        <fullName evidence="10 11">CBFD_NFYB_HMF domain-containing protein</fullName>
    </submittedName>
</protein>
<dbReference type="WBParaSite" id="SSTP_0000239000.1">
    <property type="protein sequence ID" value="SSTP_0000239000.1"/>
    <property type="gene ID" value="SSTP_0000239000"/>
</dbReference>
<dbReference type="GO" id="GO:0001228">
    <property type="term" value="F:DNA-binding transcription activator activity, RNA polymerase II-specific"/>
    <property type="evidence" value="ECO:0007669"/>
    <property type="project" value="TreeGrafter"/>
</dbReference>
<evidence type="ECO:0000256" key="6">
    <source>
        <dbReference type="ARBA" id="ARBA00038129"/>
    </source>
</evidence>
<dbReference type="PANTHER" id="PTHR10252">
    <property type="entry name" value="HISTONE-LIKE TRANSCRIPTION FACTOR CCAAT-RELATED"/>
    <property type="match status" value="1"/>
</dbReference>
<dbReference type="GO" id="GO:0016602">
    <property type="term" value="C:CCAAT-binding factor complex"/>
    <property type="evidence" value="ECO:0007669"/>
    <property type="project" value="TreeGrafter"/>
</dbReference>
<dbReference type="InterPro" id="IPR050568">
    <property type="entry name" value="Transcr_DNA_Rep_Reg"/>
</dbReference>
<dbReference type="GO" id="GO:0046982">
    <property type="term" value="F:protein heterodimerization activity"/>
    <property type="evidence" value="ECO:0007669"/>
    <property type="project" value="InterPro"/>
</dbReference>
<feature type="compositionally biased region" description="Low complexity" evidence="7">
    <location>
        <begin position="148"/>
        <end position="160"/>
    </location>
</feature>
<evidence type="ECO:0000256" key="1">
    <source>
        <dbReference type="ARBA" id="ARBA00004123"/>
    </source>
</evidence>
<dbReference type="FunFam" id="1.10.20.10:FF:000062">
    <property type="entry name" value="Nuclear transcription factor Y subunit C"/>
    <property type="match status" value="1"/>
</dbReference>
<dbReference type="Gene3D" id="1.10.20.10">
    <property type="entry name" value="Histone, subunit A"/>
    <property type="match status" value="1"/>
</dbReference>
<proteinExistence type="inferred from homology"/>
<name>A0A0K0DYS4_STRER</name>
<sequence length="274" mass="30333">MGDSTKVEQNEMLDILPVPPTDVGGKSEFWRKKITEVESHDAKFLRDVIKYQVLPLARVKKIMKIDDQIRDQMISAEVPLVLSIGAELFIEELMTISYEAATEHKRKTIQKTDISLAVSRNDHFDFLIDFVPRDITSSNETDHENKLNNSSGQNIGSSNIVNQTHQPYMPAGTIINLGTVNNVSEDDVRRIQDAIINGGTITLPSTGNSSNGQPVQYVVNYNDESSSGMGNATVQLEDGRIMQATPIGPSIELPSSTPKNIPMINVQRSNNKHC</sequence>
<evidence type="ECO:0000313" key="9">
    <source>
        <dbReference type="Proteomes" id="UP000035681"/>
    </source>
</evidence>
<dbReference type="InterPro" id="IPR009072">
    <property type="entry name" value="Histone-fold"/>
</dbReference>
<dbReference type="Pfam" id="PF00808">
    <property type="entry name" value="CBFD_NFYB_HMF"/>
    <property type="match status" value="1"/>
</dbReference>
<dbReference type="GO" id="GO:0000978">
    <property type="term" value="F:RNA polymerase II cis-regulatory region sequence-specific DNA binding"/>
    <property type="evidence" value="ECO:0007669"/>
    <property type="project" value="TreeGrafter"/>
</dbReference>
<evidence type="ECO:0000259" key="8">
    <source>
        <dbReference type="Pfam" id="PF00808"/>
    </source>
</evidence>
<comment type="subcellular location">
    <subcellularLocation>
        <location evidence="1">Nucleus</location>
    </subcellularLocation>
</comment>
<comment type="similarity">
    <text evidence="6">Belongs to the NFYC/HAP5 subunit family.</text>
</comment>
<accession>A0A0K0DYS4</accession>
<reference evidence="10" key="1">
    <citation type="submission" date="2015-08" db="UniProtKB">
        <authorList>
            <consortium name="WormBaseParasite"/>
        </authorList>
    </citation>
    <scope>IDENTIFICATION</scope>
</reference>
<keyword evidence="9" id="KW-1185">Reference proteome</keyword>
<evidence type="ECO:0000256" key="3">
    <source>
        <dbReference type="ARBA" id="ARBA00023125"/>
    </source>
</evidence>
<keyword evidence="2" id="KW-0805">Transcription regulation</keyword>
<evidence type="ECO:0000256" key="7">
    <source>
        <dbReference type="SAM" id="MobiDB-lite"/>
    </source>
</evidence>
<keyword evidence="3" id="KW-0238">DNA-binding</keyword>
<evidence type="ECO:0000256" key="2">
    <source>
        <dbReference type="ARBA" id="ARBA00023015"/>
    </source>
</evidence>
<keyword evidence="4" id="KW-0804">Transcription</keyword>